<evidence type="ECO:0000313" key="6">
    <source>
        <dbReference type="Proteomes" id="UP000031563"/>
    </source>
</evidence>
<dbReference type="GO" id="GO:0000155">
    <property type="term" value="F:phosphorelay sensor kinase activity"/>
    <property type="evidence" value="ECO:0007669"/>
    <property type="project" value="InterPro"/>
</dbReference>
<gene>
    <name evidence="5" type="ORF">QY95_01661</name>
</gene>
<name>A0A0F5HNX9_BACTR</name>
<evidence type="ECO:0000256" key="3">
    <source>
        <dbReference type="ARBA" id="ARBA00022777"/>
    </source>
</evidence>
<dbReference type="InterPro" id="IPR037100">
    <property type="entry name" value="Spo0B_C_sf"/>
</dbReference>
<accession>A0A0F5HNX9</accession>
<dbReference type="Gene3D" id="1.10.287.130">
    <property type="match status" value="1"/>
</dbReference>
<dbReference type="SUPFAM" id="SSF55890">
    <property type="entry name" value="Sporulation response regulatory protein Spo0B"/>
    <property type="match status" value="1"/>
</dbReference>
<dbReference type="RefSeq" id="WP_039235572.1">
    <property type="nucleotide sequence ID" value="NZ_JWIQ02000017.1"/>
</dbReference>
<organism evidence="5 6">
    <name type="scientific">Bacillus thermotolerans</name>
    <name type="common">Quasibacillus thermotolerans</name>
    <dbReference type="NCBI Taxonomy" id="1221996"/>
    <lineage>
        <taxon>Bacteria</taxon>
        <taxon>Bacillati</taxon>
        <taxon>Bacillota</taxon>
        <taxon>Bacilli</taxon>
        <taxon>Bacillales</taxon>
        <taxon>Bacillaceae</taxon>
        <taxon>Bacillus</taxon>
    </lineage>
</organism>
<accession>A0A0F5ID22</accession>
<evidence type="ECO:0000313" key="5">
    <source>
        <dbReference type="EMBL" id="KKB43416.1"/>
    </source>
</evidence>
<reference evidence="5" key="1">
    <citation type="submission" date="2015-02" db="EMBL/GenBank/DDBJ databases">
        <title>Genome Assembly of Bacillaceae bacterium MTCC 8252.</title>
        <authorList>
            <person name="Verma A."/>
            <person name="Khatri I."/>
            <person name="Mual P."/>
            <person name="Subramanian S."/>
            <person name="Krishnamurthi S."/>
        </authorList>
    </citation>
    <scope>NUCLEOTIDE SEQUENCE [LARGE SCALE GENOMIC DNA]</scope>
    <source>
        <strain evidence="5">MTCC 8252</strain>
    </source>
</reference>
<keyword evidence="1" id="KW-0597">Phosphoprotein</keyword>
<keyword evidence="2" id="KW-0808">Transferase</keyword>
<feature type="domain" description="Sporulation initiation phosphotransferase B C-terminal" evidence="4">
    <location>
        <begin position="62"/>
        <end position="177"/>
    </location>
</feature>
<protein>
    <submittedName>
        <fullName evidence="5">Sporulation initiation phosphotransferase B (Spo0B)</fullName>
    </submittedName>
</protein>
<dbReference type="Pfam" id="PF14689">
    <property type="entry name" value="SPOB_a"/>
    <property type="match status" value="1"/>
</dbReference>
<keyword evidence="6" id="KW-1185">Reference proteome</keyword>
<dbReference type="EMBL" id="JWIR02000003">
    <property type="protein sequence ID" value="KKB43416.1"/>
    <property type="molecule type" value="Genomic_DNA"/>
</dbReference>
<dbReference type="Gene3D" id="3.30.565.30">
    <property type="entry name" value="Sporulation initiation phosphotransferase B (SpoOB), C-terminal domain"/>
    <property type="match status" value="1"/>
</dbReference>
<sequence length="181" mass="21086">MNEKKESLTVIEVLQHSRHDWMNHIQLIKGFLSLGKIQEAERAIEQTVMQARQEAHVCSLPFPELAEMLVTFNWKKHLFRLDCEVVDRNIHIEAEEACLVQWLSFIFDALENGVEPYAENHLYLAIEEAEKGIRFFFEFSGIITEIEALNSQLEEALGASHVQRWKVHSYSAKEMQFEAII</sequence>
<keyword evidence="3" id="KW-0418">Kinase</keyword>
<dbReference type="InterPro" id="IPR016120">
    <property type="entry name" value="Sig_transdc_His_kin_SpoOB"/>
</dbReference>
<evidence type="ECO:0000256" key="1">
    <source>
        <dbReference type="ARBA" id="ARBA00022553"/>
    </source>
</evidence>
<dbReference type="STRING" id="1221996.QY95_01661"/>
<proteinExistence type="predicted"/>
<dbReference type="Pfam" id="PF14682">
    <property type="entry name" value="SPOB_ab"/>
    <property type="match status" value="1"/>
</dbReference>
<evidence type="ECO:0000259" key="4">
    <source>
        <dbReference type="SMART" id="SM01317"/>
    </source>
</evidence>
<dbReference type="OrthoDB" id="2375606at2"/>
<comment type="caution">
    <text evidence="5">The sequence shown here is derived from an EMBL/GenBank/DDBJ whole genome shotgun (WGS) entry which is preliminary data.</text>
</comment>
<dbReference type="SMART" id="SM01317">
    <property type="entry name" value="SPOB_ab"/>
    <property type="match status" value="1"/>
</dbReference>
<dbReference type="AlphaFoldDB" id="A0A0F5HNX9"/>
<dbReference type="Proteomes" id="UP000031563">
    <property type="component" value="Unassembled WGS sequence"/>
</dbReference>
<dbReference type="InterPro" id="IPR016122">
    <property type="entry name" value="SpoOB_C"/>
</dbReference>
<evidence type="ECO:0000256" key="2">
    <source>
        <dbReference type="ARBA" id="ARBA00022679"/>
    </source>
</evidence>
<dbReference type="InterPro" id="IPR039506">
    <property type="entry name" value="SPOB_a"/>
</dbReference>